<dbReference type="SMART" id="SM00186">
    <property type="entry name" value="FBG"/>
    <property type="match status" value="1"/>
</dbReference>
<keyword evidence="4" id="KW-1185">Reference proteome</keyword>
<dbReference type="WBParaSite" id="PSAMB.scaffold916size38668.g9703.t1">
    <property type="protein sequence ID" value="PSAMB.scaffold916size38668.g9703.t1"/>
    <property type="gene ID" value="PSAMB.scaffold916size38668.g9703"/>
</dbReference>
<feature type="domain" description="VWFA" evidence="2">
    <location>
        <begin position="40"/>
        <end position="220"/>
    </location>
</feature>
<dbReference type="InterPro" id="IPR002035">
    <property type="entry name" value="VWF_A"/>
</dbReference>
<feature type="chain" id="PRO_5037411147" evidence="1">
    <location>
        <begin position="20"/>
        <end position="478"/>
    </location>
</feature>
<evidence type="ECO:0000313" key="5">
    <source>
        <dbReference type="WBParaSite" id="PSAMB.scaffold916size38668.g9703.t1"/>
    </source>
</evidence>
<dbReference type="PROSITE" id="PS50234">
    <property type="entry name" value="VWFA"/>
    <property type="match status" value="1"/>
</dbReference>
<reference evidence="5" key="1">
    <citation type="submission" date="2022-11" db="UniProtKB">
        <authorList>
            <consortium name="WormBaseParasite"/>
        </authorList>
    </citation>
    <scope>IDENTIFICATION</scope>
</reference>
<dbReference type="Proteomes" id="UP000887566">
    <property type="component" value="Unplaced"/>
</dbReference>
<dbReference type="Pfam" id="PF00147">
    <property type="entry name" value="Fibrinogen_C"/>
    <property type="match status" value="1"/>
</dbReference>
<dbReference type="PROSITE" id="PS51406">
    <property type="entry name" value="FIBRINOGEN_C_2"/>
    <property type="match status" value="1"/>
</dbReference>
<dbReference type="SUPFAM" id="SSF56496">
    <property type="entry name" value="Fibrinogen C-terminal domain-like"/>
    <property type="match status" value="1"/>
</dbReference>
<dbReference type="SMART" id="SM00327">
    <property type="entry name" value="VWA"/>
    <property type="match status" value="1"/>
</dbReference>
<dbReference type="GO" id="GO:0005615">
    <property type="term" value="C:extracellular space"/>
    <property type="evidence" value="ECO:0007669"/>
    <property type="project" value="TreeGrafter"/>
</dbReference>
<keyword evidence="1" id="KW-0732">Signal</keyword>
<accession>A0A914XKE8</accession>
<evidence type="ECO:0000259" key="2">
    <source>
        <dbReference type="PROSITE" id="PS50234"/>
    </source>
</evidence>
<dbReference type="Gene3D" id="3.90.215.10">
    <property type="entry name" value="Gamma Fibrinogen, chain A, domain 1"/>
    <property type="match status" value="1"/>
</dbReference>
<dbReference type="SUPFAM" id="SSF53300">
    <property type="entry name" value="vWA-like"/>
    <property type="match status" value="1"/>
</dbReference>
<evidence type="ECO:0000313" key="4">
    <source>
        <dbReference type="Proteomes" id="UP000887566"/>
    </source>
</evidence>
<feature type="domain" description="Fibrinogen C-terminal" evidence="3">
    <location>
        <begin position="248"/>
        <end position="473"/>
    </location>
</feature>
<dbReference type="InterPro" id="IPR002181">
    <property type="entry name" value="Fibrinogen_a/b/g_C_dom"/>
</dbReference>
<dbReference type="Gene3D" id="3.40.50.410">
    <property type="entry name" value="von Willebrand factor, type A domain"/>
    <property type="match status" value="1"/>
</dbReference>
<dbReference type="InterPro" id="IPR036465">
    <property type="entry name" value="vWFA_dom_sf"/>
</dbReference>
<feature type="signal peptide" evidence="1">
    <location>
        <begin position="1"/>
        <end position="19"/>
    </location>
</feature>
<protein>
    <submittedName>
        <fullName evidence="5">VWFA domain-containing protein</fullName>
    </submittedName>
</protein>
<organism evidence="4 5">
    <name type="scientific">Plectus sambesii</name>
    <dbReference type="NCBI Taxonomy" id="2011161"/>
    <lineage>
        <taxon>Eukaryota</taxon>
        <taxon>Metazoa</taxon>
        <taxon>Ecdysozoa</taxon>
        <taxon>Nematoda</taxon>
        <taxon>Chromadorea</taxon>
        <taxon>Plectida</taxon>
        <taxon>Plectina</taxon>
        <taxon>Plectoidea</taxon>
        <taxon>Plectidae</taxon>
        <taxon>Plectus</taxon>
    </lineage>
</organism>
<name>A0A914XKE8_9BILA</name>
<dbReference type="PANTHER" id="PTHR19143">
    <property type="entry name" value="FIBRINOGEN/TENASCIN/ANGIOPOEITIN"/>
    <property type="match status" value="1"/>
</dbReference>
<dbReference type="InterPro" id="IPR036056">
    <property type="entry name" value="Fibrinogen-like_C"/>
</dbReference>
<dbReference type="CDD" id="cd01450">
    <property type="entry name" value="vWFA_subfamily_ECM"/>
    <property type="match status" value="1"/>
</dbReference>
<evidence type="ECO:0000259" key="3">
    <source>
        <dbReference type="PROSITE" id="PS51406"/>
    </source>
</evidence>
<dbReference type="AlphaFoldDB" id="A0A914XKE8"/>
<dbReference type="Pfam" id="PF00092">
    <property type="entry name" value="VWA"/>
    <property type="match status" value="1"/>
</dbReference>
<dbReference type="InterPro" id="IPR050373">
    <property type="entry name" value="Fibrinogen_C-term_domain"/>
</dbReference>
<proteinExistence type="predicted"/>
<dbReference type="InterPro" id="IPR014716">
    <property type="entry name" value="Fibrinogen_a/b/g_C_1"/>
</dbReference>
<sequence>MELSFAGVVLAVLATVASAQQPINITGCTVPCNLGTTAADVLIFIDASNGMGQANLDMVKSALIQWQTPWSVGPSGASDQLRVAIIDYAVYATAHGLLVENHNDHAELVNLINDVKFRGYDNRNIYYGLLEGVGNLNANAGMRPGVPKIGMIFSAAAFTDGSATSSQTIFKSYTDAGFVFFGLGVGLNANIQELATLIGQPNNVFHTISAEQLQYVVGWLLNKGCNPSSSGSTVTWPSFTTTPSFMTTTTLKPFRHCQDYCTRGDSTSGVKPILINGVIVNVYCNGCWTTIQSRAVGGKVNFNVSFEQYRQVLGTATSPPTDFYLGNDNIYALTSQFDMQLWVQPEDCDAGITNSLYSYFKIGSLSEKFKLNTSYAIGDAGDAFNVNSFGYSDQGRPFSTSATYDPTGGLPTKNCPSLLYGGWWFGNCKDNLNGKWYQVSPPYCETTVPDGIRWIRPGNYTLMRSKMFVCPSDCPQPF</sequence>
<evidence type="ECO:0000256" key="1">
    <source>
        <dbReference type="SAM" id="SignalP"/>
    </source>
</evidence>